<comment type="caution">
    <text evidence="4">The sequence shown here is derived from an EMBL/GenBank/DDBJ whole genome shotgun (WGS) entry which is preliminary data.</text>
</comment>
<dbReference type="AlphaFoldDB" id="A0A2U2B7D5"/>
<sequence length="509" mass="56804">MKKFFLNRTLLSIGLVGFLFVGCELENISPVTDPKVDRDQEDIVAEQPTEEETQTPEDTSDTSNEFKVPAFNETKAFPSAEGYGRFTKGGRGGRTVYVTSLEDNSNPGTLRYALEVVSEPRTVLFKVSGIIELNSVIKIKDPYVTIAGQTAPGSGITIKNAAIQVETHDIIIRNIRLRPGDSSTGEAPSDRDAFRLYKNRNCHNIMLDQVSFTWGIDENVDFSTGSNNVTIQKCIIAEGLSNSLHEEGEHSKGILMLNDLDNISIVNNLFAHNMNRNPLMSSNSRNIHVVNNLIYNWGHMAPGYGTHCQIFKDEIPINDAVIFRNVYRKGETSHDVPLYRTGNFYLVDGSSFFIDENYMDENGTLHDLKDVSPSYNKYTDFYTFIMESAPSGWSSGYSEIHQADNVVDYVLSNAGARKPILDAVDERIIEESRNFTGNFVDSPSDRGGYPEQYQGTVPTDSDEDGIPDKWENAKGLDPEVSGDAQENTLSPYYTNLEMYLNELAGDYTL</sequence>
<dbReference type="InterPro" id="IPR052063">
    <property type="entry name" value="Polysaccharide_Lyase_1"/>
</dbReference>
<evidence type="ECO:0000256" key="2">
    <source>
        <dbReference type="ARBA" id="ARBA00023180"/>
    </source>
</evidence>
<dbReference type="GO" id="GO:0016829">
    <property type="term" value="F:lyase activity"/>
    <property type="evidence" value="ECO:0007669"/>
    <property type="project" value="UniProtKB-KW"/>
</dbReference>
<gene>
    <name evidence="4" type="ORF">DDZ16_12045</name>
</gene>
<feature type="region of interest" description="Disordered" evidence="3">
    <location>
        <begin position="45"/>
        <end position="65"/>
    </location>
</feature>
<keyword evidence="5" id="KW-1185">Reference proteome</keyword>
<evidence type="ECO:0000313" key="4">
    <source>
        <dbReference type="EMBL" id="PWD98989.1"/>
    </source>
</evidence>
<protein>
    <submittedName>
        <fullName evidence="4">Pectate lyase</fullName>
    </submittedName>
</protein>
<dbReference type="SUPFAM" id="SSF51126">
    <property type="entry name" value="Pectin lyase-like"/>
    <property type="match status" value="1"/>
</dbReference>
<keyword evidence="4" id="KW-0456">Lyase</keyword>
<dbReference type="EMBL" id="QEWP01000009">
    <property type="protein sequence ID" value="PWD98989.1"/>
    <property type="molecule type" value="Genomic_DNA"/>
</dbReference>
<dbReference type="RefSeq" id="WP_109264728.1">
    <property type="nucleotide sequence ID" value="NZ_QEWP01000009.1"/>
</dbReference>
<dbReference type="InterPro" id="IPR011050">
    <property type="entry name" value="Pectin_lyase_fold/virulence"/>
</dbReference>
<evidence type="ECO:0000256" key="3">
    <source>
        <dbReference type="SAM" id="MobiDB-lite"/>
    </source>
</evidence>
<dbReference type="PANTHER" id="PTHR42970">
    <property type="entry name" value="PECTATE LYASE C-RELATED"/>
    <property type="match status" value="1"/>
</dbReference>
<dbReference type="OrthoDB" id="8737820at2"/>
<dbReference type="PANTHER" id="PTHR42970:SF1">
    <property type="entry name" value="PECTATE LYASE C-RELATED"/>
    <property type="match status" value="1"/>
</dbReference>
<organism evidence="4 5">
    <name type="scientific">Marinilabilia rubra</name>
    <dbReference type="NCBI Taxonomy" id="2162893"/>
    <lineage>
        <taxon>Bacteria</taxon>
        <taxon>Pseudomonadati</taxon>
        <taxon>Bacteroidota</taxon>
        <taxon>Bacteroidia</taxon>
        <taxon>Marinilabiliales</taxon>
        <taxon>Marinilabiliaceae</taxon>
        <taxon>Marinilabilia</taxon>
    </lineage>
</organism>
<feature type="compositionally biased region" description="Acidic residues" evidence="3">
    <location>
        <begin position="45"/>
        <end position="60"/>
    </location>
</feature>
<evidence type="ECO:0000313" key="5">
    <source>
        <dbReference type="Proteomes" id="UP000244956"/>
    </source>
</evidence>
<reference evidence="4 5" key="1">
    <citation type="submission" date="2018-05" db="EMBL/GenBank/DDBJ databases">
        <title>Marinilabilia rubrum sp. nov., isolated from saltern sediment.</title>
        <authorList>
            <person name="Zhang R."/>
        </authorList>
    </citation>
    <scope>NUCLEOTIDE SEQUENCE [LARGE SCALE GENOMIC DNA]</scope>
    <source>
        <strain evidence="4 5">WTE16</strain>
    </source>
</reference>
<keyword evidence="2" id="KW-0325">Glycoprotein</keyword>
<dbReference type="InterPro" id="IPR012334">
    <property type="entry name" value="Pectin_lyas_fold"/>
</dbReference>
<keyword evidence="1" id="KW-0479">Metal-binding</keyword>
<accession>A0A2U2B7D5</accession>
<evidence type="ECO:0000256" key="1">
    <source>
        <dbReference type="ARBA" id="ARBA00022723"/>
    </source>
</evidence>
<dbReference type="GO" id="GO:0046872">
    <property type="term" value="F:metal ion binding"/>
    <property type="evidence" value="ECO:0007669"/>
    <property type="project" value="UniProtKB-KW"/>
</dbReference>
<name>A0A2U2B7D5_9BACT</name>
<proteinExistence type="predicted"/>
<dbReference type="Gene3D" id="2.160.20.10">
    <property type="entry name" value="Single-stranded right-handed beta-helix, Pectin lyase-like"/>
    <property type="match status" value="1"/>
</dbReference>
<dbReference type="Proteomes" id="UP000244956">
    <property type="component" value="Unassembled WGS sequence"/>
</dbReference>
<dbReference type="PROSITE" id="PS51257">
    <property type="entry name" value="PROKAR_LIPOPROTEIN"/>
    <property type="match status" value="1"/>
</dbReference>